<gene>
    <name evidence="2" type="ORF">M407DRAFT_246094</name>
</gene>
<organism evidence="2 3">
    <name type="scientific">Tulasnella calospora MUT 4182</name>
    <dbReference type="NCBI Taxonomy" id="1051891"/>
    <lineage>
        <taxon>Eukaryota</taxon>
        <taxon>Fungi</taxon>
        <taxon>Dikarya</taxon>
        <taxon>Basidiomycota</taxon>
        <taxon>Agaricomycotina</taxon>
        <taxon>Agaricomycetes</taxon>
        <taxon>Cantharellales</taxon>
        <taxon>Tulasnellaceae</taxon>
        <taxon>Tulasnella</taxon>
    </lineage>
</organism>
<feature type="compositionally biased region" description="Polar residues" evidence="1">
    <location>
        <begin position="10"/>
        <end position="20"/>
    </location>
</feature>
<feature type="region of interest" description="Disordered" evidence="1">
    <location>
        <begin position="1"/>
        <end position="64"/>
    </location>
</feature>
<name>A0A0C3LDY0_9AGAM</name>
<reference evidence="3" key="2">
    <citation type="submission" date="2015-01" db="EMBL/GenBank/DDBJ databases">
        <title>Evolutionary Origins and Diversification of the Mycorrhizal Mutualists.</title>
        <authorList>
            <consortium name="DOE Joint Genome Institute"/>
            <consortium name="Mycorrhizal Genomics Consortium"/>
            <person name="Kohler A."/>
            <person name="Kuo A."/>
            <person name="Nagy L.G."/>
            <person name="Floudas D."/>
            <person name="Copeland A."/>
            <person name="Barry K.W."/>
            <person name="Cichocki N."/>
            <person name="Veneault-Fourrey C."/>
            <person name="LaButti K."/>
            <person name="Lindquist E.A."/>
            <person name="Lipzen A."/>
            <person name="Lundell T."/>
            <person name="Morin E."/>
            <person name="Murat C."/>
            <person name="Riley R."/>
            <person name="Ohm R."/>
            <person name="Sun H."/>
            <person name="Tunlid A."/>
            <person name="Henrissat B."/>
            <person name="Grigoriev I.V."/>
            <person name="Hibbett D.S."/>
            <person name="Martin F."/>
        </authorList>
    </citation>
    <scope>NUCLEOTIDE SEQUENCE [LARGE SCALE GENOMIC DNA]</scope>
    <source>
        <strain evidence="3">MUT 4182</strain>
    </source>
</reference>
<reference evidence="2 3" key="1">
    <citation type="submission" date="2014-04" db="EMBL/GenBank/DDBJ databases">
        <authorList>
            <consortium name="DOE Joint Genome Institute"/>
            <person name="Kuo A."/>
            <person name="Girlanda M."/>
            <person name="Perotto S."/>
            <person name="Kohler A."/>
            <person name="Nagy L.G."/>
            <person name="Floudas D."/>
            <person name="Copeland A."/>
            <person name="Barry K.W."/>
            <person name="Cichocki N."/>
            <person name="Veneault-Fourrey C."/>
            <person name="LaButti K."/>
            <person name="Lindquist E.A."/>
            <person name="Lipzen A."/>
            <person name="Lundell T."/>
            <person name="Morin E."/>
            <person name="Murat C."/>
            <person name="Sun H."/>
            <person name="Tunlid A."/>
            <person name="Henrissat B."/>
            <person name="Grigoriev I.V."/>
            <person name="Hibbett D.S."/>
            <person name="Martin F."/>
            <person name="Nordberg H.P."/>
            <person name="Cantor M.N."/>
            <person name="Hua S.X."/>
        </authorList>
    </citation>
    <scope>NUCLEOTIDE SEQUENCE [LARGE SCALE GENOMIC DNA]</scope>
    <source>
        <strain evidence="2 3">MUT 4182</strain>
    </source>
</reference>
<dbReference type="Proteomes" id="UP000054248">
    <property type="component" value="Unassembled WGS sequence"/>
</dbReference>
<dbReference type="HOGENOM" id="CLU_2869306_0_0_1"/>
<sequence length="64" mass="7133">MDEHGFPSRDPSSQRARPSNTIPPSPPLQVFPKVDDSPRHTSKQARPHPRHNPASITCTPTHCE</sequence>
<evidence type="ECO:0000256" key="1">
    <source>
        <dbReference type="SAM" id="MobiDB-lite"/>
    </source>
</evidence>
<feature type="compositionally biased region" description="Polar residues" evidence="1">
    <location>
        <begin position="54"/>
        <end position="64"/>
    </location>
</feature>
<feature type="compositionally biased region" description="Basic residues" evidence="1">
    <location>
        <begin position="40"/>
        <end position="51"/>
    </location>
</feature>
<protein>
    <submittedName>
        <fullName evidence="2">Uncharacterized protein</fullName>
    </submittedName>
</protein>
<proteinExistence type="predicted"/>
<keyword evidence="3" id="KW-1185">Reference proteome</keyword>
<evidence type="ECO:0000313" key="2">
    <source>
        <dbReference type="EMBL" id="KIO19677.1"/>
    </source>
</evidence>
<evidence type="ECO:0000313" key="3">
    <source>
        <dbReference type="Proteomes" id="UP000054248"/>
    </source>
</evidence>
<dbReference type="AlphaFoldDB" id="A0A0C3LDY0"/>
<accession>A0A0C3LDY0</accession>
<dbReference type="EMBL" id="KN823209">
    <property type="protein sequence ID" value="KIO19677.1"/>
    <property type="molecule type" value="Genomic_DNA"/>
</dbReference>